<dbReference type="SUPFAM" id="SSF140693">
    <property type="entry name" value="IpaD-like"/>
    <property type="match status" value="2"/>
</dbReference>
<dbReference type="Gene3D" id="1.20.1710.10">
    <property type="entry name" value="IpaD-like"/>
    <property type="match status" value="1"/>
</dbReference>
<evidence type="ECO:0000256" key="5">
    <source>
        <dbReference type="ARBA" id="ARBA00023054"/>
    </source>
</evidence>
<evidence type="ECO:0000313" key="6">
    <source>
        <dbReference type="EMBL" id="SUX80864.1"/>
    </source>
</evidence>
<evidence type="ECO:0000256" key="1">
    <source>
        <dbReference type="ARBA" id="ARBA00004613"/>
    </source>
</evidence>
<gene>
    <name evidence="6" type="ORF">NCTC8782_03474</name>
</gene>
<reference evidence="6 7" key="1">
    <citation type="submission" date="2018-06" db="EMBL/GenBank/DDBJ databases">
        <authorList>
            <consortium name="Pathogen Informatics"/>
            <person name="Doyle S."/>
        </authorList>
    </citation>
    <scope>NUCLEOTIDE SEQUENCE [LARGE SCALE GENOMIC DNA]</scope>
    <source>
        <strain evidence="6 7">NCTC8782</strain>
    </source>
</reference>
<dbReference type="InterPro" id="IPR009483">
    <property type="entry name" value="IpaD/BipD/SipD"/>
</dbReference>
<keyword evidence="4" id="KW-0843">Virulence</keyword>
<comment type="subcellular location">
    <subcellularLocation>
        <location evidence="1">Secreted</location>
    </subcellularLocation>
</comment>
<name>A0A9Q7ZQR4_9ENTR</name>
<proteinExistence type="inferred from homology"/>
<dbReference type="Proteomes" id="UP000255286">
    <property type="component" value="Unassembled WGS sequence"/>
</dbReference>
<accession>A0A9Q7ZQR4</accession>
<organism evidence="6 7">
    <name type="scientific">Citrobacter youngae</name>
    <dbReference type="NCBI Taxonomy" id="133448"/>
    <lineage>
        <taxon>Bacteria</taxon>
        <taxon>Pseudomonadati</taxon>
        <taxon>Pseudomonadota</taxon>
        <taxon>Gammaproteobacteria</taxon>
        <taxon>Enterobacterales</taxon>
        <taxon>Enterobacteriaceae</taxon>
        <taxon>Citrobacter</taxon>
        <taxon>Citrobacter freundii complex</taxon>
    </lineage>
</organism>
<dbReference type="InterPro" id="IPR036708">
    <property type="entry name" value="BipD-like_sf"/>
</dbReference>
<dbReference type="Pfam" id="PF06511">
    <property type="entry name" value="T3SS_TC"/>
    <property type="match status" value="1"/>
</dbReference>
<evidence type="ECO:0000256" key="3">
    <source>
        <dbReference type="ARBA" id="ARBA00022525"/>
    </source>
</evidence>
<comment type="caution">
    <text evidence="6">The sequence shown here is derived from an EMBL/GenBank/DDBJ whole genome shotgun (WGS) entry which is preliminary data.</text>
</comment>
<evidence type="ECO:0000256" key="4">
    <source>
        <dbReference type="ARBA" id="ARBA00023026"/>
    </source>
</evidence>
<comment type="similarity">
    <text evidence="2">Belongs to the invasin protein D family.</text>
</comment>
<keyword evidence="5" id="KW-0175">Coiled coil</keyword>
<sequence>MSTSITTAGQISFSTLCTTTDAVSSSPEVVQASTTANTAETGTRRQQVIDILTEKLAVYSEQYHQLLNKGILIDTAPAQAVLKSSLSRFMSTGVSSEKSVGESLEDSAAGGSLWDITFDKNMDKDGDGKIDDDIDFSTSIWSNDNDHGNGVNYPESDWEIYADVSTELAGLQTDYMDVYTDLANQSVEFLNDVNSFKARMVTFVSNSDDKMKIEMSSVMEELNAIIDGWGIYDANGNINLTPINPETTSGPYPERGPVAIRGLDAQGVYYWATQLELTDQLVIATHEEAGSDGKMNTGNPGDDIDNITVVDSVANLNEPPEEDCRLYLVMEADGTYSLYVYPDLQPIRDAIDSTVGLYGNGTIGKDNPFNIGAPTNPPASSLLPQQLIADERYYGDTKNSYDYEHYSGGDTTEKYYYMMPTAEDLTYVNPVLLDIAGWYVPEGYTAVIIKDRGGSDPSDYLLIPTSLLTPSPEDGLSNGSTVHVTEPLVIQAESYKMGNSSERTDVCISTGADWDYTNSTAVTISSGMFNEWENSMNTMSSTVESQSQVMSEKLSQANTIFNNLTKVLSSTIEALLETQKEFLK</sequence>
<dbReference type="RefSeq" id="WP_115601883.1">
    <property type="nucleotide sequence ID" value="NZ_JBKGNF010000002.1"/>
</dbReference>
<dbReference type="EMBL" id="UIGT01000001">
    <property type="protein sequence ID" value="SUX80864.1"/>
    <property type="molecule type" value="Genomic_DNA"/>
</dbReference>
<keyword evidence="3" id="KW-0964">Secreted</keyword>
<protein>
    <submittedName>
        <fullName evidence="6">Cell invasion protein SipD</fullName>
    </submittedName>
</protein>
<dbReference type="AlphaFoldDB" id="A0A9Q7ZQR4"/>
<evidence type="ECO:0000313" key="7">
    <source>
        <dbReference type="Proteomes" id="UP000255286"/>
    </source>
</evidence>
<dbReference type="GO" id="GO:0005576">
    <property type="term" value="C:extracellular region"/>
    <property type="evidence" value="ECO:0007669"/>
    <property type="project" value="UniProtKB-SubCell"/>
</dbReference>
<evidence type="ECO:0000256" key="2">
    <source>
        <dbReference type="ARBA" id="ARBA00007741"/>
    </source>
</evidence>